<evidence type="ECO:0000313" key="1">
    <source>
        <dbReference type="EMBL" id="KAH7997398.1"/>
    </source>
</evidence>
<gene>
    <name evidence="1" type="ORF">K3G42_015202</name>
</gene>
<organism evidence="1 2">
    <name type="scientific">Sphaerodactylus townsendi</name>
    <dbReference type="NCBI Taxonomy" id="933632"/>
    <lineage>
        <taxon>Eukaryota</taxon>
        <taxon>Metazoa</taxon>
        <taxon>Chordata</taxon>
        <taxon>Craniata</taxon>
        <taxon>Vertebrata</taxon>
        <taxon>Euteleostomi</taxon>
        <taxon>Lepidosauria</taxon>
        <taxon>Squamata</taxon>
        <taxon>Bifurcata</taxon>
        <taxon>Gekkota</taxon>
        <taxon>Sphaerodactylidae</taxon>
        <taxon>Sphaerodactylus</taxon>
    </lineage>
</organism>
<keyword evidence="2" id="KW-1185">Reference proteome</keyword>
<comment type="caution">
    <text evidence="1">The sequence shown here is derived from an EMBL/GenBank/DDBJ whole genome shotgun (WGS) entry which is preliminary data.</text>
</comment>
<sequence length="268" mass="29242">MPLGTATKWQPLGAGPHTCWGEGGSKQNRAAATQTVADQGFSGQAEALLAGMLLLSDVHLGLPSPVPPDQLALVSGSYHYYHYGCDGVDDRGWGCGYRTLQTIFSWLAEAGAEGPVPSLREIQHALVEMGDKPPWFAGSREWIGTVEAALCMDHFYSVPGKLIHVRQGRDLEKELETLRAHFQGGGGPVMVGGERDHSAKALLGVCSGPKGPRLLVLDPHYYGTTLTPVDLQEKEWISWKELRFFEDSSFYNLCLPQARTRGHLCKSI</sequence>
<protein>
    <submittedName>
        <fullName evidence="1">Uncharacterized protein</fullName>
    </submittedName>
</protein>
<dbReference type="Proteomes" id="UP000827872">
    <property type="component" value="Linkage Group LG15"/>
</dbReference>
<reference evidence="1" key="1">
    <citation type="submission" date="2021-08" db="EMBL/GenBank/DDBJ databases">
        <title>The first chromosome-level gecko genome reveals the dynamic sex chromosomes of Neotropical dwarf geckos (Sphaerodactylidae: Sphaerodactylus).</title>
        <authorList>
            <person name="Pinto B.J."/>
            <person name="Keating S.E."/>
            <person name="Gamble T."/>
        </authorList>
    </citation>
    <scope>NUCLEOTIDE SEQUENCE</scope>
    <source>
        <strain evidence="1">TG3544</strain>
    </source>
</reference>
<dbReference type="EMBL" id="CM037628">
    <property type="protein sequence ID" value="KAH7997398.1"/>
    <property type="molecule type" value="Genomic_DNA"/>
</dbReference>
<name>A0ACB8EY10_9SAUR</name>
<accession>A0ACB8EY10</accession>
<proteinExistence type="predicted"/>
<evidence type="ECO:0000313" key="2">
    <source>
        <dbReference type="Proteomes" id="UP000827872"/>
    </source>
</evidence>